<organism evidence="1 2">
    <name type="scientific">Pleurodeles waltl</name>
    <name type="common">Iberian ribbed newt</name>
    <dbReference type="NCBI Taxonomy" id="8319"/>
    <lineage>
        <taxon>Eukaryota</taxon>
        <taxon>Metazoa</taxon>
        <taxon>Chordata</taxon>
        <taxon>Craniata</taxon>
        <taxon>Vertebrata</taxon>
        <taxon>Euteleostomi</taxon>
        <taxon>Amphibia</taxon>
        <taxon>Batrachia</taxon>
        <taxon>Caudata</taxon>
        <taxon>Salamandroidea</taxon>
        <taxon>Salamandridae</taxon>
        <taxon>Pleurodelinae</taxon>
        <taxon>Pleurodeles</taxon>
    </lineage>
</organism>
<protein>
    <submittedName>
        <fullName evidence="1">Uncharacterized protein</fullName>
    </submittedName>
</protein>
<evidence type="ECO:0000313" key="1">
    <source>
        <dbReference type="EMBL" id="KAJ1109734.1"/>
    </source>
</evidence>
<reference evidence="1" key="1">
    <citation type="journal article" date="2022" name="bioRxiv">
        <title>Sequencing and chromosome-scale assembly of the giantPleurodeles waltlgenome.</title>
        <authorList>
            <person name="Brown T."/>
            <person name="Elewa A."/>
            <person name="Iarovenko S."/>
            <person name="Subramanian E."/>
            <person name="Araus A.J."/>
            <person name="Petzold A."/>
            <person name="Susuki M."/>
            <person name="Suzuki K.-i.T."/>
            <person name="Hayashi T."/>
            <person name="Toyoda A."/>
            <person name="Oliveira C."/>
            <person name="Osipova E."/>
            <person name="Leigh N.D."/>
            <person name="Simon A."/>
            <person name="Yun M.H."/>
        </authorList>
    </citation>
    <scope>NUCLEOTIDE SEQUENCE</scope>
    <source>
        <strain evidence="1">20211129_DDA</strain>
        <tissue evidence="1">Liver</tissue>
    </source>
</reference>
<keyword evidence="2" id="KW-1185">Reference proteome</keyword>
<gene>
    <name evidence="1" type="ORF">NDU88_007094</name>
</gene>
<comment type="caution">
    <text evidence="1">The sequence shown here is derived from an EMBL/GenBank/DDBJ whole genome shotgun (WGS) entry which is preliminary data.</text>
</comment>
<evidence type="ECO:0000313" key="2">
    <source>
        <dbReference type="Proteomes" id="UP001066276"/>
    </source>
</evidence>
<dbReference type="AlphaFoldDB" id="A0AAV7N3C1"/>
<dbReference type="EMBL" id="JANPWB010000013">
    <property type="protein sequence ID" value="KAJ1109734.1"/>
    <property type="molecule type" value="Genomic_DNA"/>
</dbReference>
<sequence>MLLSAATSASVRFSGALTPGTHLLHQAADWIPISVCRVNRCAVASSSLLLPLRGVPGWEESRPRRSMLSLDASAGRHFIRSALEYDDIVMMFPQDCVVTVMQWKFKDSLSAVPTFLLP</sequence>
<name>A0AAV7N3C1_PLEWA</name>
<dbReference type="Proteomes" id="UP001066276">
    <property type="component" value="Chromosome 9"/>
</dbReference>
<accession>A0AAV7N3C1</accession>
<proteinExistence type="predicted"/>